<dbReference type="Pfam" id="PF12833">
    <property type="entry name" value="HTH_18"/>
    <property type="match status" value="1"/>
</dbReference>
<accession>A0A2K4ZGE1</accession>
<evidence type="ECO:0000313" key="7">
    <source>
        <dbReference type="Proteomes" id="UP000236311"/>
    </source>
</evidence>
<organism evidence="6 7">
    <name type="scientific">Acetatifactor muris</name>
    <dbReference type="NCBI Taxonomy" id="879566"/>
    <lineage>
        <taxon>Bacteria</taxon>
        <taxon>Bacillati</taxon>
        <taxon>Bacillota</taxon>
        <taxon>Clostridia</taxon>
        <taxon>Lachnospirales</taxon>
        <taxon>Lachnospiraceae</taxon>
        <taxon>Acetatifactor</taxon>
    </lineage>
</organism>
<evidence type="ECO:0000256" key="2">
    <source>
        <dbReference type="ARBA" id="ARBA00023125"/>
    </source>
</evidence>
<evidence type="ECO:0000313" key="6">
    <source>
        <dbReference type="EMBL" id="SOY29524.1"/>
    </source>
</evidence>
<keyword evidence="7" id="KW-1185">Reference proteome</keyword>
<name>A0A2K4ZGE1_9FIRM</name>
<dbReference type="InterPro" id="IPR009057">
    <property type="entry name" value="Homeodomain-like_sf"/>
</dbReference>
<keyword evidence="4" id="KW-1133">Transmembrane helix</keyword>
<keyword evidence="4" id="KW-0472">Membrane</keyword>
<feature type="transmembrane region" description="Helical" evidence="4">
    <location>
        <begin position="15"/>
        <end position="39"/>
    </location>
</feature>
<keyword evidence="4" id="KW-0812">Transmembrane</keyword>
<dbReference type="PROSITE" id="PS01124">
    <property type="entry name" value="HTH_ARAC_FAMILY_2"/>
    <property type="match status" value="1"/>
</dbReference>
<dbReference type="OrthoDB" id="1975037at2"/>
<keyword evidence="1" id="KW-0805">Transcription regulation</keyword>
<dbReference type="InterPro" id="IPR018060">
    <property type="entry name" value="HTH_AraC"/>
</dbReference>
<proteinExistence type="predicted"/>
<keyword evidence="2" id="KW-0238">DNA-binding</keyword>
<feature type="transmembrane region" description="Helical" evidence="4">
    <location>
        <begin position="297"/>
        <end position="321"/>
    </location>
</feature>
<evidence type="ECO:0000256" key="3">
    <source>
        <dbReference type="ARBA" id="ARBA00023163"/>
    </source>
</evidence>
<dbReference type="PANTHER" id="PTHR43280:SF2">
    <property type="entry name" value="HTH-TYPE TRANSCRIPTIONAL REGULATOR EXSA"/>
    <property type="match status" value="1"/>
</dbReference>
<dbReference type="PANTHER" id="PTHR43280">
    <property type="entry name" value="ARAC-FAMILY TRANSCRIPTIONAL REGULATOR"/>
    <property type="match status" value="1"/>
</dbReference>
<dbReference type="Proteomes" id="UP000236311">
    <property type="component" value="Unassembled WGS sequence"/>
</dbReference>
<dbReference type="GO" id="GO:0043565">
    <property type="term" value="F:sequence-specific DNA binding"/>
    <property type="evidence" value="ECO:0007669"/>
    <property type="project" value="InterPro"/>
</dbReference>
<reference evidence="6 7" key="1">
    <citation type="submission" date="2018-01" db="EMBL/GenBank/DDBJ databases">
        <authorList>
            <person name="Gaut B.S."/>
            <person name="Morton B.R."/>
            <person name="Clegg M.T."/>
            <person name="Duvall M.R."/>
        </authorList>
    </citation>
    <scope>NUCLEOTIDE SEQUENCE [LARGE SCALE GENOMIC DNA]</scope>
    <source>
        <strain evidence="6">GP69</strain>
    </source>
</reference>
<keyword evidence="3" id="KW-0804">Transcription</keyword>
<sequence>MSAKDKITIDSRTNIFVKVMVSFLLIILVPTVIMGIVWYQDIRKKNHGDIMEKESRSLAEVQEAYRRIVSSVEQDLVGVLYGTAYKNYMTTKKPEHMIRVMAEVSRITNWNPSLYSVYLYETETGKIWDSTSKQQSLESFYDTAWSEQRALAVSVQYLPVRKSMDEGFLEKIPAGGMASHYSVKNVMTMITPREMRGVLVGNIDMEALGKELFKQFGRKGKRICLFGREEVLYDSFLDRENGGTEAGNLDWHAQEGFYMARGEERYYFACALTEEVYYMESIPLDIMYSDSIGYGSYIVRVAGIVLAVMLALAFLIAARIYSPLSELYNVVSVYRRKAGLAGLDEEAEGHAIKKAFFHMKNVKKTEADARIQEAFVSAAKLRMLFDGILVQEHFFQETAAIFGSGEKKQCSLLLCRLRENLESGERETRNRRLQETLDVYLMARLEGILSETSAGDFAVLFSGDTKEEIQRSEQFLVRIFNELTGDDNYFASSKAFSVKESIQEQYRLCRISLENEAFFRRKDSKRGMVYPLAEENYNYKSMLAYAPFLIRAIVTGEGESLSEKLAELQQEICTMGRKDYAQNLCARILGEIDKELGLEPLEDSHGDPLREVYEIQSLDQLIEYMRRILSRRLESMNNQKNRQKENKYYLDAVTYIQENYWKNINVTEVADAIGISYVYLNKVFKAHHEKEEKLIDYLNRIRIQKAAELLQQTDETLAVIAQKVGYNNAQSFSRFFKKYKGLTPGEWKRQYRE</sequence>
<dbReference type="GO" id="GO:0003700">
    <property type="term" value="F:DNA-binding transcription factor activity"/>
    <property type="evidence" value="ECO:0007669"/>
    <property type="project" value="InterPro"/>
</dbReference>
<dbReference type="RefSeq" id="WP_103239622.1">
    <property type="nucleotide sequence ID" value="NZ_JANJZD010000001.1"/>
</dbReference>
<protein>
    <submittedName>
        <fullName evidence="6">HTH-type transcriptional regulator YesS</fullName>
    </submittedName>
</protein>
<dbReference type="Gene3D" id="1.10.10.60">
    <property type="entry name" value="Homeodomain-like"/>
    <property type="match status" value="2"/>
</dbReference>
<dbReference type="SUPFAM" id="SSF46689">
    <property type="entry name" value="Homeodomain-like"/>
    <property type="match status" value="1"/>
</dbReference>
<gene>
    <name evidence="6" type="primary">yesS_6</name>
    <name evidence="6" type="ORF">AMURIS_02245</name>
</gene>
<dbReference type="InterPro" id="IPR018062">
    <property type="entry name" value="HTH_AraC-typ_CS"/>
</dbReference>
<dbReference type="PROSITE" id="PS00041">
    <property type="entry name" value="HTH_ARAC_FAMILY_1"/>
    <property type="match status" value="1"/>
</dbReference>
<evidence type="ECO:0000259" key="5">
    <source>
        <dbReference type="PROSITE" id="PS01124"/>
    </source>
</evidence>
<evidence type="ECO:0000256" key="1">
    <source>
        <dbReference type="ARBA" id="ARBA00023015"/>
    </source>
</evidence>
<evidence type="ECO:0000256" key="4">
    <source>
        <dbReference type="SAM" id="Phobius"/>
    </source>
</evidence>
<dbReference type="SMART" id="SM00342">
    <property type="entry name" value="HTH_ARAC"/>
    <property type="match status" value="1"/>
</dbReference>
<dbReference type="EMBL" id="OFSM01000010">
    <property type="protein sequence ID" value="SOY29524.1"/>
    <property type="molecule type" value="Genomic_DNA"/>
</dbReference>
<dbReference type="AlphaFoldDB" id="A0A2K4ZGE1"/>
<feature type="domain" description="HTH araC/xylS-type" evidence="5">
    <location>
        <begin position="650"/>
        <end position="750"/>
    </location>
</feature>